<dbReference type="InterPro" id="IPR043755">
    <property type="entry name" value="DUF5701"/>
</dbReference>
<accession>A0A941DE12</accession>
<evidence type="ECO:0000313" key="2">
    <source>
        <dbReference type="Proteomes" id="UP000677016"/>
    </source>
</evidence>
<dbReference type="AlphaFoldDB" id="A0A941DE12"/>
<gene>
    <name evidence="1" type="ORF">KC207_14975</name>
</gene>
<dbReference type="Proteomes" id="UP000677016">
    <property type="component" value="Unassembled WGS sequence"/>
</dbReference>
<dbReference type="Pfam" id="PF18959">
    <property type="entry name" value="DUF5701"/>
    <property type="match status" value="1"/>
</dbReference>
<comment type="caution">
    <text evidence="1">The sequence shown here is derived from an EMBL/GenBank/DDBJ whole genome shotgun (WGS) entry which is preliminary data.</text>
</comment>
<proteinExistence type="predicted"/>
<protein>
    <submittedName>
        <fullName evidence="1">Uncharacterized protein</fullName>
    </submittedName>
</protein>
<reference evidence="1" key="1">
    <citation type="submission" date="2021-04" db="EMBL/GenBank/DDBJ databases">
        <title>Phycicoccus avicenniae sp. nov., a novel endophytic actinomycetes isolated from branch of Avicennia mariana.</title>
        <authorList>
            <person name="Tuo L."/>
        </authorList>
    </citation>
    <scope>NUCLEOTIDE SEQUENCE</scope>
    <source>
        <strain evidence="1">BSK3Z-2</strain>
    </source>
</reference>
<keyword evidence="2" id="KW-1185">Reference proteome</keyword>
<name>A0A941DE12_9MICO</name>
<evidence type="ECO:0000313" key="1">
    <source>
        <dbReference type="EMBL" id="MBR7744597.1"/>
    </source>
</evidence>
<organism evidence="1 2">
    <name type="scientific">Phycicoccus avicenniae</name>
    <dbReference type="NCBI Taxonomy" id="2828860"/>
    <lineage>
        <taxon>Bacteria</taxon>
        <taxon>Bacillati</taxon>
        <taxon>Actinomycetota</taxon>
        <taxon>Actinomycetes</taxon>
        <taxon>Micrococcales</taxon>
        <taxon>Intrasporangiaceae</taxon>
        <taxon>Phycicoccus</taxon>
    </lineage>
</organism>
<sequence length="215" mass="23334">MSPTAALDALDAQIATLLDRGYPALAEESPARFRDLLEPLRQVAAGLEDLPHASPGCAPLVLVVTREIVDPEQAVPMLRLAPRGTRPGVVDRNHGEKGLAPYRPTEHVRLPRPDAYLLLDVDRGEEFRDVRPEDALPTILARGRSPLTIEEGVAVVTHAPGLLEKNRCFMLSGSRRGDRRVPAMWISAGAPKLGWCWDGNPHSWLGVASAGSRVA</sequence>
<dbReference type="EMBL" id="JAGSNF010000022">
    <property type="protein sequence ID" value="MBR7744597.1"/>
    <property type="molecule type" value="Genomic_DNA"/>
</dbReference>